<reference evidence="2 3" key="1">
    <citation type="submission" date="2020-05" db="EMBL/GenBank/DDBJ databases">
        <title>Thiomicrorhabdus sediminis sp.nov. and Thiomicrorhabdus xiamenensis sp.nov., novel sulfur-oxidizing bacteria isolated from coastal sediment.</title>
        <authorList>
            <person name="Liu X."/>
        </authorList>
    </citation>
    <scope>NUCLEOTIDE SEQUENCE [LARGE SCALE GENOMIC DNA]</scope>
    <source>
        <strain evidence="2 3">G2</strain>
    </source>
</reference>
<sequence length="219" mass="25310">MGFNKSAFLNLMEHFDEKGSHPFGYQVFLEELHSMPESEFEKLEIDSLTAQYLFNALELLGESEIDNTPTEAGEAILKMIGGKSISFEDYSMPTLSDEERNKVKGRIKKLSIRAIHKLARILMDKEMLTEINEIKSKGKGRPKQNQADRIKLLQSRINHTSKPQTKDDLFLQEIEELKQSTGSYSQAYEVYAKTHHIEPDSVEKKHKRIRRRSLIQRGQ</sequence>
<accession>A0A7D4NXH5</accession>
<dbReference type="KEGG" id="txa:HQN79_02585"/>
<feature type="compositionally biased region" description="Basic residues" evidence="1">
    <location>
        <begin position="204"/>
        <end position="219"/>
    </location>
</feature>
<dbReference type="AlphaFoldDB" id="A0A7D4NXH5"/>
<evidence type="ECO:0000256" key="1">
    <source>
        <dbReference type="SAM" id="MobiDB-lite"/>
    </source>
</evidence>
<dbReference type="EMBL" id="CP054020">
    <property type="protein sequence ID" value="QKI88538.1"/>
    <property type="molecule type" value="Genomic_DNA"/>
</dbReference>
<dbReference type="RefSeq" id="WP_173284136.1">
    <property type="nucleotide sequence ID" value="NZ_CP054020.1"/>
</dbReference>
<name>A0A7D4NXH5_9GAMM</name>
<proteinExistence type="predicted"/>
<dbReference type="Proteomes" id="UP000504724">
    <property type="component" value="Chromosome"/>
</dbReference>
<organism evidence="2 3">
    <name type="scientific">Thiomicrorhabdus xiamenensis</name>
    <dbReference type="NCBI Taxonomy" id="2739063"/>
    <lineage>
        <taxon>Bacteria</taxon>
        <taxon>Pseudomonadati</taxon>
        <taxon>Pseudomonadota</taxon>
        <taxon>Gammaproteobacteria</taxon>
        <taxon>Thiotrichales</taxon>
        <taxon>Piscirickettsiaceae</taxon>
        <taxon>Thiomicrorhabdus</taxon>
    </lineage>
</organism>
<gene>
    <name evidence="2" type="ORF">HQN79_02585</name>
</gene>
<evidence type="ECO:0000313" key="3">
    <source>
        <dbReference type="Proteomes" id="UP000504724"/>
    </source>
</evidence>
<keyword evidence="3" id="KW-1185">Reference proteome</keyword>
<feature type="region of interest" description="Disordered" evidence="1">
    <location>
        <begin position="199"/>
        <end position="219"/>
    </location>
</feature>
<protein>
    <submittedName>
        <fullName evidence="2">Uncharacterized protein</fullName>
    </submittedName>
</protein>
<evidence type="ECO:0000313" key="2">
    <source>
        <dbReference type="EMBL" id="QKI88538.1"/>
    </source>
</evidence>